<reference evidence="1 2" key="1">
    <citation type="submission" date="2018-11" db="EMBL/GenBank/DDBJ databases">
        <title>Genome sequence of Apiotrichum porosum DSM 27194.</title>
        <authorList>
            <person name="Aliyu H."/>
            <person name="Gorte O."/>
            <person name="Ochsenreither K."/>
        </authorList>
    </citation>
    <scope>NUCLEOTIDE SEQUENCE [LARGE SCALE GENOMIC DNA]</scope>
    <source>
        <strain evidence="1 2">DSM 27194</strain>
    </source>
</reference>
<evidence type="ECO:0000313" key="2">
    <source>
        <dbReference type="Proteomes" id="UP000279236"/>
    </source>
</evidence>
<dbReference type="PROSITE" id="PS50231">
    <property type="entry name" value="RICIN_B_LECTIN"/>
    <property type="match status" value="1"/>
</dbReference>
<gene>
    <name evidence="1" type="ORF">EHS24_001293</name>
</gene>
<dbReference type="Proteomes" id="UP000279236">
    <property type="component" value="Unassembled WGS sequence"/>
</dbReference>
<proteinExistence type="predicted"/>
<dbReference type="SUPFAM" id="SSF50370">
    <property type="entry name" value="Ricin B-like lectins"/>
    <property type="match status" value="1"/>
</dbReference>
<name>A0A427XKG1_9TREE</name>
<protein>
    <submittedName>
        <fullName evidence="1">Uncharacterized protein</fullName>
    </submittedName>
</protein>
<keyword evidence="2" id="KW-1185">Reference proteome</keyword>
<organism evidence="1 2">
    <name type="scientific">Apiotrichum porosum</name>
    <dbReference type="NCBI Taxonomy" id="105984"/>
    <lineage>
        <taxon>Eukaryota</taxon>
        <taxon>Fungi</taxon>
        <taxon>Dikarya</taxon>
        <taxon>Basidiomycota</taxon>
        <taxon>Agaricomycotina</taxon>
        <taxon>Tremellomycetes</taxon>
        <taxon>Trichosporonales</taxon>
        <taxon>Trichosporonaceae</taxon>
        <taxon>Apiotrichum</taxon>
    </lineage>
</organism>
<dbReference type="AlphaFoldDB" id="A0A427XKG1"/>
<dbReference type="Gene3D" id="2.80.10.50">
    <property type="match status" value="1"/>
</dbReference>
<accession>A0A427XKG1</accession>
<comment type="caution">
    <text evidence="1">The sequence shown here is derived from an EMBL/GenBank/DDBJ whole genome shotgun (WGS) entry which is preliminary data.</text>
</comment>
<dbReference type="EMBL" id="RSCE01000010">
    <property type="protein sequence ID" value="RSH79254.1"/>
    <property type="molecule type" value="Genomic_DNA"/>
</dbReference>
<dbReference type="InterPro" id="IPR035992">
    <property type="entry name" value="Ricin_B-like_lectins"/>
</dbReference>
<dbReference type="GeneID" id="39585836"/>
<sequence>MAQWTVSNRTTYLRLTGTQWCLSIGTDFGAGYQPYNGDTDMVLAKCPTSGIPGPLASFPGQTWIYGGSGTSSQDCHFRMVHSGYTGPEYCLDNKDGANRKTQIWECHDPSHSDNNNQRWTVTPL</sequence>
<dbReference type="RefSeq" id="XP_028474401.1">
    <property type="nucleotide sequence ID" value="XM_028617094.1"/>
</dbReference>
<evidence type="ECO:0000313" key="1">
    <source>
        <dbReference type="EMBL" id="RSH79254.1"/>
    </source>
</evidence>